<dbReference type="InterPro" id="IPR023753">
    <property type="entry name" value="FAD/NAD-binding_dom"/>
</dbReference>
<dbReference type="PANTHER" id="PTHR42737">
    <property type="entry name" value="GLUTATHIONE REDUCTASE"/>
    <property type="match status" value="1"/>
</dbReference>
<dbReference type="Pfam" id="PF02852">
    <property type="entry name" value="Pyr_redox_dim"/>
    <property type="match status" value="1"/>
</dbReference>
<dbReference type="Gene3D" id="3.50.50.60">
    <property type="entry name" value="FAD/NAD(P)-binding domain"/>
    <property type="match status" value="2"/>
</dbReference>
<feature type="domain" description="FAD/NAD(P)-binding" evidence="10">
    <location>
        <begin position="25"/>
        <end position="337"/>
    </location>
</feature>
<keyword evidence="4 8" id="KW-0274">FAD</keyword>
<protein>
    <submittedName>
        <fullName evidence="11">Glutathione-disulfide reductase</fullName>
        <ecNumber evidence="11">1.8.1.7</ecNumber>
    </submittedName>
</protein>
<proteinExistence type="inferred from homology"/>
<keyword evidence="12" id="KW-1185">Reference proteome</keyword>
<accession>A0ABS9AS85</accession>
<keyword evidence="5 8" id="KW-0560">Oxidoreductase</keyword>
<comment type="cofactor">
    <cofactor evidence="1">
        <name>FAD</name>
        <dbReference type="ChEBI" id="CHEBI:57692"/>
    </cofactor>
</comment>
<organism evidence="11 12">
    <name type="scientific">Billgrantia aerodenitrificans</name>
    <dbReference type="NCBI Taxonomy" id="2733483"/>
    <lineage>
        <taxon>Bacteria</taxon>
        <taxon>Pseudomonadati</taxon>
        <taxon>Pseudomonadota</taxon>
        <taxon>Gammaproteobacteria</taxon>
        <taxon>Oceanospirillales</taxon>
        <taxon>Halomonadaceae</taxon>
        <taxon>Billgrantia</taxon>
    </lineage>
</organism>
<evidence type="ECO:0000256" key="4">
    <source>
        <dbReference type="ARBA" id="ARBA00022827"/>
    </source>
</evidence>
<evidence type="ECO:0000256" key="7">
    <source>
        <dbReference type="ARBA" id="ARBA00023284"/>
    </source>
</evidence>
<sequence length="472" mass="51564">MICRSDRVCHQSRLDEEKCVSDFDYDLFVIGAGSGGVRAARTAAATGARVAVAEDRYLGGTCVNVGCVPKKLYSYAAHFHDAFEDARGFGWSLPQAPRFDWATLRDNKVREIKRLNEIYGRLLGNAGVELIHGRARVVDAHRVEVDGRAYTAAKILVAVGGWPWVPDFPGREMAVTSNEVFDLERMPQRFLVLGGGYIAVEFASIFNGLGSESHLVYRGELFLRGFDREVREFTREQMAAKGVNLHFETNIESIEKVEGGLLVALTNGESLEVDVVLAATGRKPNLEGVGLDALDIALNPDGTVKVNDRFETTMPSILALGDVTGGPELTPVALAEAMHLVSQHFGEAPPKPMDYRNIATAVFCHPNIGTVGLSEEQARKEYDAIRVYRTDFRPMKHTLSGSEERCLMKLIVDDVSDVVVGAHMVGEEAGELIQGIAIAVKAGLTKADFDATVGIHPTAAEEFVTMRTLSRR</sequence>
<evidence type="ECO:0000256" key="1">
    <source>
        <dbReference type="ARBA" id="ARBA00001974"/>
    </source>
</evidence>
<gene>
    <name evidence="11" type="primary">gorA</name>
    <name evidence="11" type="ORF">HOP59_11370</name>
</gene>
<keyword evidence="3 8" id="KW-0285">Flavoprotein</keyword>
<name>A0ABS9AS85_9GAMM</name>
<dbReference type="EC" id="1.8.1.7" evidence="11"/>
<dbReference type="GO" id="GO:0004362">
    <property type="term" value="F:glutathione-disulfide reductase (NADPH) activity"/>
    <property type="evidence" value="ECO:0007669"/>
    <property type="project" value="UniProtKB-EC"/>
</dbReference>
<dbReference type="SUPFAM" id="SSF55424">
    <property type="entry name" value="FAD/NAD-linked reductases, dimerisation (C-terminal) domain"/>
    <property type="match status" value="1"/>
</dbReference>
<evidence type="ECO:0000256" key="3">
    <source>
        <dbReference type="ARBA" id="ARBA00022630"/>
    </source>
</evidence>
<evidence type="ECO:0000313" key="11">
    <source>
        <dbReference type="EMBL" id="MCE8024732.1"/>
    </source>
</evidence>
<reference evidence="11 12" key="1">
    <citation type="journal article" date="2021" name="Front. Microbiol.">
        <title>Aerobic Denitrification and Heterotrophic Sulfur Oxidation in the Genus Halomonas Revealed by Six Novel Species Characterizations and Genome-Based Analysis.</title>
        <authorList>
            <person name="Wang L."/>
            <person name="Shao Z."/>
        </authorList>
    </citation>
    <scope>NUCLEOTIDE SEQUENCE [LARGE SCALE GENOMIC DNA]</scope>
    <source>
        <strain evidence="11 12">MCCC 1A11058</strain>
    </source>
</reference>
<dbReference type="Pfam" id="PF07992">
    <property type="entry name" value="Pyr_redox_2"/>
    <property type="match status" value="1"/>
</dbReference>
<dbReference type="InterPro" id="IPR016156">
    <property type="entry name" value="FAD/NAD-linked_Rdtase_dimer_sf"/>
</dbReference>
<dbReference type="InterPro" id="IPR046952">
    <property type="entry name" value="GSHR/TRXR-like"/>
</dbReference>
<evidence type="ECO:0000259" key="9">
    <source>
        <dbReference type="Pfam" id="PF02852"/>
    </source>
</evidence>
<dbReference type="Proteomes" id="UP001320272">
    <property type="component" value="Unassembled WGS sequence"/>
</dbReference>
<evidence type="ECO:0000256" key="2">
    <source>
        <dbReference type="ARBA" id="ARBA00007532"/>
    </source>
</evidence>
<comment type="caution">
    <text evidence="11">The sequence shown here is derived from an EMBL/GenBank/DDBJ whole genome shotgun (WGS) entry which is preliminary data.</text>
</comment>
<evidence type="ECO:0000259" key="10">
    <source>
        <dbReference type="Pfam" id="PF07992"/>
    </source>
</evidence>
<dbReference type="EMBL" id="JABFTV010000005">
    <property type="protein sequence ID" value="MCE8024732.1"/>
    <property type="molecule type" value="Genomic_DNA"/>
</dbReference>
<evidence type="ECO:0000256" key="6">
    <source>
        <dbReference type="ARBA" id="ARBA00023157"/>
    </source>
</evidence>
<dbReference type="SUPFAM" id="SSF51905">
    <property type="entry name" value="FAD/NAD(P)-binding domain"/>
    <property type="match status" value="1"/>
</dbReference>
<evidence type="ECO:0000256" key="5">
    <source>
        <dbReference type="ARBA" id="ARBA00023002"/>
    </source>
</evidence>
<dbReference type="PROSITE" id="PS00076">
    <property type="entry name" value="PYRIDINE_REDOX_1"/>
    <property type="match status" value="1"/>
</dbReference>
<dbReference type="PRINTS" id="PR00411">
    <property type="entry name" value="PNDRDTASEI"/>
</dbReference>
<dbReference type="InterPro" id="IPR036188">
    <property type="entry name" value="FAD/NAD-bd_sf"/>
</dbReference>
<comment type="similarity">
    <text evidence="2 8">Belongs to the class-I pyridine nucleotide-disulfide oxidoreductase family.</text>
</comment>
<keyword evidence="6" id="KW-1015">Disulfide bond</keyword>
<dbReference type="NCBIfam" id="NF004776">
    <property type="entry name" value="PRK06116.1"/>
    <property type="match status" value="1"/>
</dbReference>
<dbReference type="InterPro" id="IPR004099">
    <property type="entry name" value="Pyr_nucl-diS_OxRdtase_dimer"/>
</dbReference>
<dbReference type="PRINTS" id="PR00368">
    <property type="entry name" value="FADPNR"/>
</dbReference>
<feature type="domain" description="Pyridine nucleotide-disulphide oxidoreductase dimerisation" evidence="9">
    <location>
        <begin position="358"/>
        <end position="466"/>
    </location>
</feature>
<evidence type="ECO:0000313" key="12">
    <source>
        <dbReference type="Proteomes" id="UP001320272"/>
    </source>
</evidence>
<evidence type="ECO:0000256" key="8">
    <source>
        <dbReference type="RuleBase" id="RU003691"/>
    </source>
</evidence>
<dbReference type="InterPro" id="IPR001100">
    <property type="entry name" value="Pyr_nuc-diS_OxRdtase"/>
</dbReference>
<dbReference type="InterPro" id="IPR012999">
    <property type="entry name" value="Pyr_OxRdtase_I_AS"/>
</dbReference>
<dbReference type="Gene3D" id="3.30.390.30">
    <property type="match status" value="1"/>
</dbReference>
<dbReference type="PIRSF" id="PIRSF000350">
    <property type="entry name" value="Mercury_reductase_MerA"/>
    <property type="match status" value="1"/>
</dbReference>
<keyword evidence="7 8" id="KW-0676">Redox-active center</keyword>
<dbReference type="PANTHER" id="PTHR42737:SF2">
    <property type="entry name" value="GLUTATHIONE REDUCTASE"/>
    <property type="match status" value="1"/>
</dbReference>